<dbReference type="Proteomes" id="UP000236735">
    <property type="component" value="Unassembled WGS sequence"/>
</dbReference>
<sequence length="36" mass="4455">MVKTPLINFLLRFFFLIHIFNDCILMYEVTNLRCFE</sequence>
<name>A0A1H5U1V0_XYLRU</name>
<protein>
    <submittedName>
        <fullName evidence="1">Uncharacterized protein</fullName>
    </submittedName>
</protein>
<proteinExistence type="predicted"/>
<evidence type="ECO:0000313" key="2">
    <source>
        <dbReference type="Proteomes" id="UP000236735"/>
    </source>
</evidence>
<dbReference type="AlphaFoldDB" id="A0A1H5U1V0"/>
<gene>
    <name evidence="1" type="ORF">SAMN05216354_1194</name>
</gene>
<organism evidence="1 2">
    <name type="scientific">Xylanibacter ruminicola</name>
    <name type="common">Prevotella ruminicola</name>
    <dbReference type="NCBI Taxonomy" id="839"/>
    <lineage>
        <taxon>Bacteria</taxon>
        <taxon>Pseudomonadati</taxon>
        <taxon>Bacteroidota</taxon>
        <taxon>Bacteroidia</taxon>
        <taxon>Bacteroidales</taxon>
        <taxon>Prevotellaceae</taxon>
        <taxon>Xylanibacter</taxon>
    </lineage>
</organism>
<evidence type="ECO:0000313" key="1">
    <source>
        <dbReference type="EMBL" id="SEF69055.1"/>
    </source>
</evidence>
<dbReference type="EMBL" id="FNUV01000003">
    <property type="protein sequence ID" value="SEF69055.1"/>
    <property type="molecule type" value="Genomic_DNA"/>
</dbReference>
<reference evidence="1 2" key="1">
    <citation type="submission" date="2016-10" db="EMBL/GenBank/DDBJ databases">
        <authorList>
            <person name="de Groot N.N."/>
        </authorList>
    </citation>
    <scope>NUCLEOTIDE SEQUENCE [LARGE SCALE GENOMIC DNA]</scope>
    <source>
        <strain evidence="1 2">AR32</strain>
    </source>
</reference>
<accession>A0A1H5U1V0</accession>